<accession>A0AAD5R8A9</accession>
<proteinExistence type="predicted"/>
<dbReference type="GO" id="GO:0006203">
    <property type="term" value="P:dGTP catabolic process"/>
    <property type="evidence" value="ECO:0007669"/>
    <property type="project" value="TreeGrafter"/>
</dbReference>
<dbReference type="InterPro" id="IPR050135">
    <property type="entry name" value="dGTPase-like"/>
</dbReference>
<keyword evidence="2" id="KW-1185">Reference proteome</keyword>
<comment type="caution">
    <text evidence="1">The sequence shown here is derived from an EMBL/GenBank/DDBJ whole genome shotgun (WGS) entry which is preliminary data.</text>
</comment>
<dbReference type="GO" id="GO:0005634">
    <property type="term" value="C:nucleus"/>
    <property type="evidence" value="ECO:0007669"/>
    <property type="project" value="TreeGrafter"/>
</dbReference>
<organism evidence="1 2">
    <name type="scientific">Parelaphostrongylus tenuis</name>
    <name type="common">Meningeal worm</name>
    <dbReference type="NCBI Taxonomy" id="148309"/>
    <lineage>
        <taxon>Eukaryota</taxon>
        <taxon>Metazoa</taxon>
        <taxon>Ecdysozoa</taxon>
        <taxon>Nematoda</taxon>
        <taxon>Chromadorea</taxon>
        <taxon>Rhabditida</taxon>
        <taxon>Rhabditina</taxon>
        <taxon>Rhabditomorpha</taxon>
        <taxon>Strongyloidea</taxon>
        <taxon>Metastrongylidae</taxon>
        <taxon>Parelaphostrongylus</taxon>
    </lineage>
</organism>
<dbReference type="SUPFAM" id="SSF109604">
    <property type="entry name" value="HD-domain/PDEase-like"/>
    <property type="match status" value="1"/>
</dbReference>
<name>A0AAD5R8A9_PARTN</name>
<dbReference type="Proteomes" id="UP001196413">
    <property type="component" value="Unassembled WGS sequence"/>
</dbReference>
<dbReference type="AlphaFoldDB" id="A0AAD5R8A9"/>
<dbReference type="PANTHER" id="PTHR11373">
    <property type="entry name" value="DEOXYNUCLEOSIDE TRIPHOSPHATE TRIPHOSPHOHYDROLASE"/>
    <property type="match status" value="1"/>
</dbReference>
<sequence length="391" mass="44146">MFDSAFPESAMRSVVKHESLSIALLRRLVGRAEIQATLEDYLGTGEEFQNNITFIEELISSKKFDSSGTWLPKGRSIEKAFLFDIVANDNDSIDVDKFDYLIRDSICAGVPIPFGKSNLERLMENARVLPDPRRGFPRICYAKKVADIILFVCESRQILHNLVYQHRVVVVIQAMLIKALMLADAHLHYMGDDGVPYSLSAVTQNLEAFLKTSDAILRDITISTSPGMLKAQEILRNIESRNIPKKLEHVECGPSYVAPLNLMNGGSNKGLDELQRCVSQELAKTIGEDFQEESVMILAREIHRGLDGRSHPMTRVLLYDNKSNGDVVARYVDEEWLRLKVPEEAAIWSIGLYVDRSLSNKQRSQLCEAFNLVVTRSGFRMPNIQRRSLSP</sequence>
<dbReference type="EMBL" id="JAHQIW010006966">
    <property type="protein sequence ID" value="KAJ1371358.1"/>
    <property type="molecule type" value="Genomic_DNA"/>
</dbReference>
<dbReference type="GO" id="GO:0008832">
    <property type="term" value="F:dGTPase activity"/>
    <property type="evidence" value="ECO:0007669"/>
    <property type="project" value="TreeGrafter"/>
</dbReference>
<evidence type="ECO:0000313" key="2">
    <source>
        <dbReference type="Proteomes" id="UP001196413"/>
    </source>
</evidence>
<gene>
    <name evidence="1" type="ORF">KIN20_033299</name>
</gene>
<protein>
    <submittedName>
        <fullName evidence="1">Uncharacterized protein</fullName>
    </submittedName>
</protein>
<reference evidence="1" key="1">
    <citation type="submission" date="2021-06" db="EMBL/GenBank/DDBJ databases">
        <title>Parelaphostrongylus tenuis whole genome reference sequence.</title>
        <authorList>
            <person name="Garwood T.J."/>
            <person name="Larsen P.A."/>
            <person name="Fountain-Jones N.M."/>
            <person name="Garbe J.R."/>
            <person name="Macchietto M.G."/>
            <person name="Kania S.A."/>
            <person name="Gerhold R.W."/>
            <person name="Richards J.E."/>
            <person name="Wolf T.M."/>
        </authorList>
    </citation>
    <scope>NUCLEOTIDE SEQUENCE</scope>
    <source>
        <strain evidence="1">MNPRO001-30</strain>
        <tissue evidence="1">Meninges</tissue>
    </source>
</reference>
<dbReference type="PANTHER" id="PTHR11373:SF4">
    <property type="entry name" value="DEOXYNUCLEOSIDE TRIPHOSPHATE TRIPHOSPHOHYDROLASE SAMHD1"/>
    <property type="match status" value="1"/>
</dbReference>
<dbReference type="Gene3D" id="1.10.3210.10">
    <property type="entry name" value="Hypothetical protein af1432"/>
    <property type="match status" value="1"/>
</dbReference>
<evidence type="ECO:0000313" key="1">
    <source>
        <dbReference type="EMBL" id="KAJ1371358.1"/>
    </source>
</evidence>